<dbReference type="RefSeq" id="WP_045923138.1">
    <property type="nucleotide sequence ID" value="NZ_JBHTHW010000005.1"/>
</dbReference>
<keyword evidence="1" id="KW-1133">Transmembrane helix</keyword>
<evidence type="ECO:0000313" key="3">
    <source>
        <dbReference type="Proteomes" id="UP000033695"/>
    </source>
</evidence>
<dbReference type="EMBL" id="JXBZ01000009">
    <property type="protein sequence ID" value="KJY48251.1"/>
    <property type="molecule type" value="Genomic_DNA"/>
</dbReference>
<keyword evidence="1" id="KW-0812">Transmembrane</keyword>
<sequence length="151" mass="16041">MKYKTNSNFKRLTFGKVAGLVIALLVVIGIVIGIHTTLTWAGTGYDYSGNEISKALPVAANKGENSNVGQATAKSDANVLVTDNVKSTTDNKGNAPVKMSTPGAVTVVENTNYPNTGDANSYGAVVLGWSLLLGLIVVYRKKLMSLFKFNR</sequence>
<dbReference type="STRING" id="1218508.JG29_13010"/>
<reference evidence="2 3" key="1">
    <citation type="submission" date="2014-12" db="EMBL/GenBank/DDBJ databases">
        <title>Comparative genomics of the lactic acid bacteria isolated from the honey bee gut.</title>
        <authorList>
            <person name="Ellegaard K.M."/>
            <person name="Tamarit D."/>
            <person name="Javelind E."/>
            <person name="Olofsson T."/>
            <person name="Andersson S.G."/>
            <person name="Vasquez A."/>
        </authorList>
    </citation>
    <scope>NUCLEOTIDE SEQUENCE [LARGE SCALE GENOMIC DNA]</scope>
    <source>
        <strain evidence="2 3">Hon2</strain>
    </source>
</reference>
<dbReference type="HOGENOM" id="CLU_1729056_0_0_9"/>
<evidence type="ECO:0000313" key="2">
    <source>
        <dbReference type="EMBL" id="KJY48251.1"/>
    </source>
</evidence>
<organism evidence="2 3">
    <name type="scientific">Bombilactobacillus mellis</name>
    <dbReference type="NCBI Taxonomy" id="1218508"/>
    <lineage>
        <taxon>Bacteria</taxon>
        <taxon>Bacillati</taxon>
        <taxon>Bacillota</taxon>
        <taxon>Bacilli</taxon>
        <taxon>Lactobacillales</taxon>
        <taxon>Lactobacillaceae</taxon>
        <taxon>Bombilactobacillus</taxon>
    </lineage>
</organism>
<evidence type="ECO:0000256" key="1">
    <source>
        <dbReference type="SAM" id="Phobius"/>
    </source>
</evidence>
<gene>
    <name evidence="2" type="ORF">JG29_13010</name>
</gene>
<dbReference type="Proteomes" id="UP000033695">
    <property type="component" value="Unassembled WGS sequence"/>
</dbReference>
<proteinExistence type="predicted"/>
<accession>A0A0F4KSQ0</accession>
<feature type="transmembrane region" description="Helical" evidence="1">
    <location>
        <begin position="121"/>
        <end position="139"/>
    </location>
</feature>
<dbReference type="OrthoDB" id="2294758at2"/>
<feature type="transmembrane region" description="Helical" evidence="1">
    <location>
        <begin position="12"/>
        <end position="34"/>
    </location>
</feature>
<protein>
    <recommendedName>
        <fullName evidence="4">Gram-positive cocci surface proteins LPxTG domain-containing protein</fullName>
    </recommendedName>
</protein>
<comment type="caution">
    <text evidence="2">The sequence shown here is derived from an EMBL/GenBank/DDBJ whole genome shotgun (WGS) entry which is preliminary data.</text>
</comment>
<keyword evidence="1" id="KW-0472">Membrane</keyword>
<keyword evidence="3" id="KW-1185">Reference proteome</keyword>
<dbReference type="NCBIfam" id="TIGR01167">
    <property type="entry name" value="LPXTG_anchor"/>
    <property type="match status" value="1"/>
</dbReference>
<name>A0A0F4KSQ0_9LACO</name>
<evidence type="ECO:0008006" key="4">
    <source>
        <dbReference type="Google" id="ProtNLM"/>
    </source>
</evidence>
<dbReference type="AlphaFoldDB" id="A0A0F4KSQ0"/>
<dbReference type="PATRIC" id="fig|1218508.4.peg.1290"/>